<feature type="region of interest" description="Disordered" evidence="16">
    <location>
        <begin position="225"/>
        <end position="334"/>
    </location>
</feature>
<comment type="function">
    <text evidence="15">Digests double-stranded RNA. Involved in the processing of primary rRNA transcript to yield the immediate precursors to the large and small rRNAs (23S and 16S). Processes some mRNAs, and tRNAs when they are encoded in the rRNA operon. Processes pre-crRNA and tracrRNA of type II CRISPR loci if present in the organism.</text>
</comment>
<evidence type="ECO:0000256" key="15">
    <source>
        <dbReference type="HAMAP-Rule" id="MF_00104"/>
    </source>
</evidence>
<dbReference type="PANTHER" id="PTHR11207:SF0">
    <property type="entry name" value="RIBONUCLEASE 3"/>
    <property type="match status" value="1"/>
</dbReference>
<dbReference type="GO" id="GO:0003725">
    <property type="term" value="F:double-stranded RNA binding"/>
    <property type="evidence" value="ECO:0007669"/>
    <property type="project" value="TreeGrafter"/>
</dbReference>
<keyword evidence="5 15" id="KW-0963">Cytoplasm</keyword>
<dbReference type="EC" id="3.1.26.3" evidence="15"/>
<dbReference type="OrthoDB" id="9805026at2"/>
<feature type="domain" description="DRBM" evidence="17">
    <location>
        <begin position="154"/>
        <end position="224"/>
    </location>
</feature>
<gene>
    <name evidence="15" type="primary">rnc</name>
    <name evidence="19" type="ORF">PBR20603_03259</name>
</gene>
<dbReference type="Pfam" id="PF00035">
    <property type="entry name" value="dsrm"/>
    <property type="match status" value="1"/>
</dbReference>
<dbReference type="InterPro" id="IPR000999">
    <property type="entry name" value="RNase_III_dom"/>
</dbReference>
<organism evidence="19 20">
    <name type="scientific">Pandoraea bronchicola</name>
    <dbReference type="NCBI Taxonomy" id="2508287"/>
    <lineage>
        <taxon>Bacteria</taxon>
        <taxon>Pseudomonadati</taxon>
        <taxon>Pseudomonadota</taxon>
        <taxon>Betaproteobacteria</taxon>
        <taxon>Burkholderiales</taxon>
        <taxon>Burkholderiaceae</taxon>
        <taxon>Pandoraea</taxon>
    </lineage>
</organism>
<dbReference type="SUPFAM" id="SSF69065">
    <property type="entry name" value="RNase III domain-like"/>
    <property type="match status" value="1"/>
</dbReference>
<evidence type="ECO:0000256" key="13">
    <source>
        <dbReference type="ARBA" id="ARBA00022842"/>
    </source>
</evidence>
<dbReference type="PROSITE" id="PS50137">
    <property type="entry name" value="DS_RBD"/>
    <property type="match status" value="1"/>
</dbReference>
<evidence type="ECO:0000256" key="10">
    <source>
        <dbReference type="ARBA" id="ARBA00022723"/>
    </source>
</evidence>
<keyword evidence="14 15" id="KW-0694">RNA-binding</keyword>
<feature type="compositionally biased region" description="Basic and acidic residues" evidence="16">
    <location>
        <begin position="265"/>
        <end position="286"/>
    </location>
</feature>
<evidence type="ECO:0000256" key="1">
    <source>
        <dbReference type="ARBA" id="ARBA00000109"/>
    </source>
</evidence>
<feature type="binding site" evidence="15">
    <location>
        <position position="40"/>
    </location>
    <ligand>
        <name>Mg(2+)</name>
        <dbReference type="ChEBI" id="CHEBI:18420"/>
    </ligand>
</feature>
<evidence type="ECO:0000256" key="2">
    <source>
        <dbReference type="ARBA" id="ARBA00004496"/>
    </source>
</evidence>
<evidence type="ECO:0000256" key="6">
    <source>
        <dbReference type="ARBA" id="ARBA00022552"/>
    </source>
</evidence>
<evidence type="ECO:0000256" key="12">
    <source>
        <dbReference type="ARBA" id="ARBA00022801"/>
    </source>
</evidence>
<proteinExistence type="inferred from homology"/>
<comment type="subunit">
    <text evidence="4 15">Homodimer.</text>
</comment>
<dbReference type="CDD" id="cd00593">
    <property type="entry name" value="RIBOc"/>
    <property type="match status" value="1"/>
</dbReference>
<feature type="binding site" evidence="15">
    <location>
        <position position="116"/>
    </location>
    <ligand>
        <name>Mg(2+)</name>
        <dbReference type="ChEBI" id="CHEBI:18420"/>
    </ligand>
</feature>
<feature type="binding site" evidence="15">
    <location>
        <position position="113"/>
    </location>
    <ligand>
        <name>Mg(2+)</name>
        <dbReference type="ChEBI" id="CHEBI:18420"/>
    </ligand>
</feature>
<dbReference type="Pfam" id="PF14622">
    <property type="entry name" value="Ribonucleas_3_3"/>
    <property type="match status" value="1"/>
</dbReference>
<dbReference type="GO" id="GO:0005737">
    <property type="term" value="C:cytoplasm"/>
    <property type="evidence" value="ECO:0007669"/>
    <property type="project" value="UniProtKB-SubCell"/>
</dbReference>
<sequence>MSQSLNQLEERLQYRFHDAELLCQALTHRSHSAANNERLEFLGDSILNCSVAAILFRRYGKLDEGDLSRVRANLVKQQSLYEIAQTLGVSDFLRLGEGELKSGGFRRPSILADTLEALFGAMYLDGGFYAAYAAIERLYTPVLEHVDPKTLGKDAKTLLQEYLQGHKIALPQYTVIATHGAAHNQQFEVECTVPKLDIKVGGSGASRRAAEQAAAKKALEEVQKMPALAKPKAEKSAKAAKKRAAKAAASEAKKAGQMSTAQAGEAREPKDAKDTKDVKEPKDTRDAAAGSGSVPAMTASVSNGSARPAAVPVDKGADKTAEKTDAAKQPPAAA</sequence>
<comment type="similarity">
    <text evidence="3">Belongs to the ribonuclease III family.</text>
</comment>
<comment type="cofactor">
    <cofactor evidence="15">
        <name>Mg(2+)</name>
        <dbReference type="ChEBI" id="CHEBI:18420"/>
    </cofactor>
</comment>
<feature type="domain" description="RNase III" evidence="18">
    <location>
        <begin position="5"/>
        <end position="127"/>
    </location>
</feature>
<evidence type="ECO:0000256" key="14">
    <source>
        <dbReference type="ARBA" id="ARBA00022884"/>
    </source>
</evidence>
<dbReference type="GO" id="GO:0046872">
    <property type="term" value="F:metal ion binding"/>
    <property type="evidence" value="ECO:0007669"/>
    <property type="project" value="UniProtKB-KW"/>
</dbReference>
<dbReference type="InterPro" id="IPR011907">
    <property type="entry name" value="RNase_III"/>
</dbReference>
<evidence type="ECO:0000256" key="9">
    <source>
        <dbReference type="ARBA" id="ARBA00022722"/>
    </source>
</evidence>
<accession>A0A5E5BVS9</accession>
<keyword evidence="7 15" id="KW-0507">mRNA processing</keyword>
<feature type="active site" evidence="15">
    <location>
        <position position="116"/>
    </location>
</feature>
<comment type="catalytic activity">
    <reaction evidence="1 15">
        <text>Endonucleolytic cleavage to 5'-phosphomonoester.</text>
        <dbReference type="EC" id="3.1.26.3"/>
    </reaction>
</comment>
<dbReference type="InterPro" id="IPR014720">
    <property type="entry name" value="dsRBD_dom"/>
</dbReference>
<feature type="compositionally biased region" description="Basic and acidic residues" evidence="16">
    <location>
        <begin position="315"/>
        <end position="326"/>
    </location>
</feature>
<dbReference type="SMART" id="SM00358">
    <property type="entry name" value="DSRM"/>
    <property type="match status" value="1"/>
</dbReference>
<dbReference type="NCBIfam" id="TIGR02191">
    <property type="entry name" value="RNaseIII"/>
    <property type="match status" value="1"/>
</dbReference>
<keyword evidence="8 15" id="KW-0819">tRNA processing</keyword>
<name>A0A5E5BVS9_9BURK</name>
<dbReference type="FunFam" id="3.30.160.20:FF:000003">
    <property type="entry name" value="Ribonuclease 3"/>
    <property type="match status" value="1"/>
</dbReference>
<dbReference type="Gene3D" id="3.30.160.20">
    <property type="match status" value="1"/>
</dbReference>
<dbReference type="FunFam" id="1.10.1520.10:FF:000001">
    <property type="entry name" value="Ribonuclease 3"/>
    <property type="match status" value="1"/>
</dbReference>
<keyword evidence="9 15" id="KW-0540">Nuclease</keyword>
<dbReference type="AlphaFoldDB" id="A0A5E5BVS9"/>
<evidence type="ECO:0000313" key="20">
    <source>
        <dbReference type="Proteomes" id="UP000382040"/>
    </source>
</evidence>
<dbReference type="SMART" id="SM00535">
    <property type="entry name" value="RIBOc"/>
    <property type="match status" value="1"/>
</dbReference>
<dbReference type="GO" id="GO:0006364">
    <property type="term" value="P:rRNA processing"/>
    <property type="evidence" value="ECO:0007669"/>
    <property type="project" value="UniProtKB-UniRule"/>
</dbReference>
<keyword evidence="15" id="KW-0699">rRNA-binding</keyword>
<evidence type="ECO:0000259" key="17">
    <source>
        <dbReference type="PROSITE" id="PS50137"/>
    </source>
</evidence>
<evidence type="ECO:0000256" key="4">
    <source>
        <dbReference type="ARBA" id="ARBA00011738"/>
    </source>
</evidence>
<evidence type="ECO:0000256" key="16">
    <source>
        <dbReference type="SAM" id="MobiDB-lite"/>
    </source>
</evidence>
<dbReference type="SUPFAM" id="SSF54768">
    <property type="entry name" value="dsRNA-binding domain-like"/>
    <property type="match status" value="1"/>
</dbReference>
<evidence type="ECO:0000256" key="11">
    <source>
        <dbReference type="ARBA" id="ARBA00022759"/>
    </source>
</evidence>
<dbReference type="PROSITE" id="PS00517">
    <property type="entry name" value="RNASE_3_1"/>
    <property type="match status" value="1"/>
</dbReference>
<evidence type="ECO:0000256" key="5">
    <source>
        <dbReference type="ARBA" id="ARBA00022490"/>
    </source>
</evidence>
<dbReference type="GO" id="GO:0008033">
    <property type="term" value="P:tRNA processing"/>
    <property type="evidence" value="ECO:0007669"/>
    <property type="project" value="UniProtKB-KW"/>
</dbReference>
<dbReference type="GO" id="GO:0042802">
    <property type="term" value="F:identical protein binding"/>
    <property type="evidence" value="ECO:0007669"/>
    <property type="project" value="UniProtKB-ARBA"/>
</dbReference>
<dbReference type="EMBL" id="CABPST010000009">
    <property type="protein sequence ID" value="VVE89292.1"/>
    <property type="molecule type" value="Genomic_DNA"/>
</dbReference>
<evidence type="ECO:0000313" key="19">
    <source>
        <dbReference type="EMBL" id="VVE89292.1"/>
    </source>
</evidence>
<comment type="subcellular location">
    <subcellularLocation>
        <location evidence="2 15">Cytoplasm</location>
    </subcellularLocation>
</comment>
<evidence type="ECO:0000256" key="7">
    <source>
        <dbReference type="ARBA" id="ARBA00022664"/>
    </source>
</evidence>
<keyword evidence="13 15" id="KW-0460">Magnesium</keyword>
<keyword evidence="20" id="KW-1185">Reference proteome</keyword>
<keyword evidence="10 15" id="KW-0479">Metal-binding</keyword>
<keyword evidence="11 15" id="KW-0255">Endonuclease</keyword>
<dbReference type="HAMAP" id="MF_00104">
    <property type="entry name" value="RNase_III"/>
    <property type="match status" value="1"/>
</dbReference>
<dbReference type="PANTHER" id="PTHR11207">
    <property type="entry name" value="RIBONUCLEASE III"/>
    <property type="match status" value="1"/>
</dbReference>
<keyword evidence="12 15" id="KW-0378">Hydrolase</keyword>
<dbReference type="Proteomes" id="UP000382040">
    <property type="component" value="Unassembled WGS sequence"/>
</dbReference>
<dbReference type="PROSITE" id="PS50142">
    <property type="entry name" value="RNASE_3_2"/>
    <property type="match status" value="1"/>
</dbReference>
<keyword evidence="6 15" id="KW-0698">rRNA processing</keyword>
<dbReference type="Gene3D" id="1.10.1520.10">
    <property type="entry name" value="Ribonuclease III domain"/>
    <property type="match status" value="1"/>
</dbReference>
<dbReference type="GO" id="GO:0006397">
    <property type="term" value="P:mRNA processing"/>
    <property type="evidence" value="ECO:0007669"/>
    <property type="project" value="UniProtKB-UniRule"/>
</dbReference>
<dbReference type="GO" id="GO:0019843">
    <property type="term" value="F:rRNA binding"/>
    <property type="evidence" value="ECO:0007669"/>
    <property type="project" value="UniProtKB-KW"/>
</dbReference>
<dbReference type="GO" id="GO:0010468">
    <property type="term" value="P:regulation of gene expression"/>
    <property type="evidence" value="ECO:0007669"/>
    <property type="project" value="TreeGrafter"/>
</dbReference>
<protein>
    <recommendedName>
        <fullName evidence="15">Ribonuclease 3</fullName>
        <ecNumber evidence="15">3.1.26.3</ecNumber>
    </recommendedName>
    <alternativeName>
        <fullName evidence="15">Ribonuclease III</fullName>
        <shortName evidence="15">RNase III</shortName>
    </alternativeName>
</protein>
<feature type="active site" evidence="15">
    <location>
        <position position="44"/>
    </location>
</feature>
<evidence type="ECO:0000256" key="8">
    <source>
        <dbReference type="ARBA" id="ARBA00022694"/>
    </source>
</evidence>
<evidence type="ECO:0000256" key="3">
    <source>
        <dbReference type="ARBA" id="ARBA00010183"/>
    </source>
</evidence>
<dbReference type="GO" id="GO:0004525">
    <property type="term" value="F:ribonuclease III activity"/>
    <property type="evidence" value="ECO:0007669"/>
    <property type="project" value="UniProtKB-UniRule"/>
</dbReference>
<dbReference type="InterPro" id="IPR036389">
    <property type="entry name" value="RNase_III_sf"/>
</dbReference>
<evidence type="ECO:0000259" key="18">
    <source>
        <dbReference type="PROSITE" id="PS50142"/>
    </source>
</evidence>
<dbReference type="CDD" id="cd10845">
    <property type="entry name" value="DSRM_RNAse_III_family"/>
    <property type="match status" value="1"/>
</dbReference>
<reference evidence="19 20" key="1">
    <citation type="submission" date="2019-08" db="EMBL/GenBank/DDBJ databases">
        <authorList>
            <person name="Peeters C."/>
        </authorList>
    </citation>
    <scope>NUCLEOTIDE SEQUENCE [LARGE SCALE GENOMIC DNA]</scope>
    <source>
        <strain evidence="19 20">LMG 20603</strain>
    </source>
</reference>